<dbReference type="GeneTree" id="ENSGT00940000159692"/>
<dbReference type="SMART" id="SM00233">
    <property type="entry name" value="PH"/>
    <property type="match status" value="1"/>
</dbReference>
<name>A0A4W3J6C6_CALMI</name>
<dbReference type="CDD" id="cd13248">
    <property type="entry name" value="PH_PEPP1_2_3"/>
    <property type="match status" value="1"/>
</dbReference>
<feature type="region of interest" description="Disordered" evidence="1">
    <location>
        <begin position="442"/>
        <end position="472"/>
    </location>
</feature>
<dbReference type="PANTHER" id="PTHR12752">
    <property type="entry name" value="PHOSPHOINOSITOL 3-PHOSPHATE-BINDING PROTEIN"/>
    <property type="match status" value="1"/>
</dbReference>
<feature type="region of interest" description="Disordered" evidence="1">
    <location>
        <begin position="689"/>
        <end position="735"/>
    </location>
</feature>
<dbReference type="InterPro" id="IPR057971">
    <property type="entry name" value="PKHA4-7_TBCA"/>
</dbReference>
<feature type="compositionally biased region" description="Low complexity" evidence="1">
    <location>
        <begin position="877"/>
        <end position="892"/>
    </location>
</feature>
<reference evidence="3" key="5">
    <citation type="submission" date="2025-09" db="UniProtKB">
        <authorList>
            <consortium name="Ensembl"/>
        </authorList>
    </citation>
    <scope>IDENTIFICATION</scope>
</reference>
<dbReference type="InterPro" id="IPR011993">
    <property type="entry name" value="PH-like_dom_sf"/>
</dbReference>
<feature type="region of interest" description="Disordered" evidence="1">
    <location>
        <begin position="155"/>
        <end position="352"/>
    </location>
</feature>
<dbReference type="InterPro" id="IPR040392">
    <property type="entry name" value="PKHA4-7_PH"/>
</dbReference>
<dbReference type="Ensembl" id="ENSCMIT00000038196.1">
    <property type="protein sequence ID" value="ENSCMIP00000037652.1"/>
    <property type="gene ID" value="ENSCMIG00000015817.1"/>
</dbReference>
<dbReference type="Pfam" id="PF25541">
    <property type="entry name" value="TBCA_PH"/>
    <property type="match status" value="1"/>
</dbReference>
<sequence>MSNTWFDRWSPDRVSQQASRSSKKGVVFGKRSNSMKRNPKANVTRRGWLYKQASSGVKSWNKRWFVLADRCLFYYRDEKEEAVLASIPLFSFRISSVQPTDNIARKHAFKREVAWTDLLVQAEHAGIRTYYLCAENKAEMEAWINAMNEAASVQAQPPQRYASTPLEPVPSEKRTAADENHVSNHKRLIKPDMGRVRGDAHGFGVERYERKTDRRALGRESGRESGQEPAPPKVNGTVLPEAISDPNSPGPELRSAAGNHRPAQPNGHNVQQHPSPGRRPGNANPLQDNAVHRRGFVPRTSTEKQAQRQSSLSQLQQWVDQRRGGPPSDGFRSPQGYHTPTRGTPDYPGQFTPYYQEDLSQFYQVDERPDSISSVPMYDRTTVVWSMEDRSRSVRAPASFQLRDHQVFSGQGSPVWHGGGHQSYVSEMDHVAESLRRFALQPRSRSVPRSPSQGPLVTGRMYSPVRSPSARMDRLPPRREEMMGDPVYTLRRSRSNKVTVPRTAQLRTGRWWEQKKLLSRLCEQTKNQREQEKWVLQLRKEKESLERALETTHREIALFRSQPAYAEQLVQKKESLQNKLVNIRGELSQATTVRGAAPASPLSSTSLTSPSAPSHPVSGSQSSAQPRTLLFDRAYGHLPPPLPHSLPAQGCAPPLSSALGRYPARGAQCPCKLLLSSHKCTLLLLQERPKSGGFQSDPKSKMSVEEQNDRMKRHQNGSLRNREKRRSLNLPPAPYHVVPRRKTTEIDISDLEAAVRDESSESYHETPREEIARLRRMELEPEHYSVDINKELSTPDKVFIPERYIEFEPEVPLSAEEMIEKQRKVERIKTLINIVPLTEGVTELSLDPELQLQEQEKRIEISCTLATEASRRSRLLSVPGSGMSSPSTSSSPNPSPPPLPADGSHLMCV</sequence>
<reference evidence="4" key="1">
    <citation type="journal article" date="2006" name="Science">
        <title>Ancient noncoding elements conserved in the human genome.</title>
        <authorList>
            <person name="Venkatesh B."/>
            <person name="Kirkness E.F."/>
            <person name="Loh Y.H."/>
            <person name="Halpern A.L."/>
            <person name="Lee A.P."/>
            <person name="Johnson J."/>
            <person name="Dandona N."/>
            <person name="Viswanathan L.D."/>
            <person name="Tay A."/>
            <person name="Venter J.C."/>
            <person name="Strausberg R.L."/>
            <person name="Brenner S."/>
        </authorList>
    </citation>
    <scope>NUCLEOTIDE SEQUENCE [LARGE SCALE GENOMIC DNA]</scope>
</reference>
<feature type="compositionally biased region" description="Low complexity" evidence="1">
    <location>
        <begin position="307"/>
        <end position="317"/>
    </location>
</feature>
<evidence type="ECO:0000259" key="2">
    <source>
        <dbReference type="PROSITE" id="PS50003"/>
    </source>
</evidence>
<dbReference type="AlphaFoldDB" id="A0A4W3J6C6"/>
<dbReference type="InParanoid" id="A0A4W3J6C6"/>
<protein>
    <submittedName>
        <fullName evidence="3">Pleckstrin homology domain containing A6</fullName>
    </submittedName>
</protein>
<evidence type="ECO:0000313" key="4">
    <source>
        <dbReference type="Proteomes" id="UP000314986"/>
    </source>
</evidence>
<dbReference type="SUPFAM" id="SSF50729">
    <property type="entry name" value="PH domain-like"/>
    <property type="match status" value="1"/>
</dbReference>
<dbReference type="Gene3D" id="2.30.29.30">
    <property type="entry name" value="Pleckstrin-homology domain (PH domain)/Phosphotyrosine-binding domain (PTB)"/>
    <property type="match status" value="1"/>
</dbReference>
<dbReference type="OMA" id="THREMEM"/>
<feature type="compositionally biased region" description="Low complexity" evidence="1">
    <location>
        <begin position="442"/>
        <end position="452"/>
    </location>
</feature>
<feature type="compositionally biased region" description="Low complexity" evidence="1">
    <location>
        <begin position="596"/>
        <end position="614"/>
    </location>
</feature>
<feature type="domain" description="PH" evidence="2">
    <location>
        <begin position="42"/>
        <end position="152"/>
    </location>
</feature>
<dbReference type="PROSITE" id="PS50003">
    <property type="entry name" value="PH_DOMAIN"/>
    <property type="match status" value="1"/>
</dbReference>
<feature type="compositionally biased region" description="Basic and acidic residues" evidence="1">
    <location>
        <begin position="698"/>
        <end position="710"/>
    </location>
</feature>
<evidence type="ECO:0000313" key="3">
    <source>
        <dbReference type="Ensembl" id="ENSCMIP00000037652.1"/>
    </source>
</evidence>
<dbReference type="InterPro" id="IPR001849">
    <property type="entry name" value="PH_domain"/>
</dbReference>
<dbReference type="Pfam" id="PF00169">
    <property type="entry name" value="PH"/>
    <property type="match status" value="1"/>
</dbReference>
<dbReference type="Proteomes" id="UP000314986">
    <property type="component" value="Unassembled WGS sequence"/>
</dbReference>
<accession>A0A4W3J6C6</accession>
<reference evidence="4" key="2">
    <citation type="journal article" date="2007" name="PLoS Biol.">
        <title>Survey sequencing and comparative analysis of the elephant shark (Callorhinchus milii) genome.</title>
        <authorList>
            <person name="Venkatesh B."/>
            <person name="Kirkness E.F."/>
            <person name="Loh Y.H."/>
            <person name="Halpern A.L."/>
            <person name="Lee A.P."/>
            <person name="Johnson J."/>
            <person name="Dandona N."/>
            <person name="Viswanathan L.D."/>
            <person name="Tay A."/>
            <person name="Venter J.C."/>
            <person name="Strausberg R.L."/>
            <person name="Brenner S."/>
        </authorList>
    </citation>
    <scope>NUCLEOTIDE SEQUENCE [LARGE SCALE GENOMIC DNA]</scope>
</reference>
<feature type="compositionally biased region" description="Basic and acidic residues" evidence="1">
    <location>
        <begin position="189"/>
        <end position="226"/>
    </location>
</feature>
<reference evidence="3" key="4">
    <citation type="submission" date="2025-08" db="UniProtKB">
        <authorList>
            <consortium name="Ensembl"/>
        </authorList>
    </citation>
    <scope>IDENTIFICATION</scope>
</reference>
<dbReference type="FunFam" id="2.30.29.30:FF:000083">
    <property type="entry name" value="Pleckstrin homology domain-containing family A member 5"/>
    <property type="match status" value="1"/>
</dbReference>
<reference evidence="4" key="3">
    <citation type="journal article" date="2014" name="Nature">
        <title>Elephant shark genome provides unique insights into gnathostome evolution.</title>
        <authorList>
            <consortium name="International Elephant Shark Genome Sequencing Consortium"/>
            <person name="Venkatesh B."/>
            <person name="Lee A.P."/>
            <person name="Ravi V."/>
            <person name="Maurya A.K."/>
            <person name="Lian M.M."/>
            <person name="Swann J.B."/>
            <person name="Ohta Y."/>
            <person name="Flajnik M.F."/>
            <person name="Sutoh Y."/>
            <person name="Kasahara M."/>
            <person name="Hoon S."/>
            <person name="Gangu V."/>
            <person name="Roy S.W."/>
            <person name="Irimia M."/>
            <person name="Korzh V."/>
            <person name="Kondrychyn I."/>
            <person name="Lim Z.W."/>
            <person name="Tay B.H."/>
            <person name="Tohari S."/>
            <person name="Kong K.W."/>
            <person name="Ho S."/>
            <person name="Lorente-Galdos B."/>
            <person name="Quilez J."/>
            <person name="Marques-Bonet T."/>
            <person name="Raney B.J."/>
            <person name="Ingham P.W."/>
            <person name="Tay A."/>
            <person name="Hillier L.W."/>
            <person name="Minx P."/>
            <person name="Boehm T."/>
            <person name="Wilson R.K."/>
            <person name="Brenner S."/>
            <person name="Warren W.C."/>
        </authorList>
    </citation>
    <scope>NUCLEOTIDE SEQUENCE [LARGE SCALE GENOMIC DNA]</scope>
</reference>
<feature type="region of interest" description="Disordered" evidence="1">
    <location>
        <begin position="590"/>
        <end position="624"/>
    </location>
</feature>
<dbReference type="STRING" id="7868.ENSCMIP00000037652"/>
<keyword evidence="4" id="KW-1185">Reference proteome</keyword>
<proteinExistence type="predicted"/>
<feature type="region of interest" description="Disordered" evidence="1">
    <location>
        <begin position="872"/>
        <end position="909"/>
    </location>
</feature>
<organism evidence="3 4">
    <name type="scientific">Callorhinchus milii</name>
    <name type="common">Ghost shark</name>
    <dbReference type="NCBI Taxonomy" id="7868"/>
    <lineage>
        <taxon>Eukaryota</taxon>
        <taxon>Metazoa</taxon>
        <taxon>Chordata</taxon>
        <taxon>Craniata</taxon>
        <taxon>Vertebrata</taxon>
        <taxon>Chondrichthyes</taxon>
        <taxon>Holocephali</taxon>
        <taxon>Chimaeriformes</taxon>
        <taxon>Callorhinchidae</taxon>
        <taxon>Callorhinchus</taxon>
    </lineage>
</organism>
<dbReference type="PANTHER" id="PTHR12752:SF5">
    <property type="entry name" value="PLECKSTRIN HOMOLOGY DOMAIN-CONTAINING FAMILY A MEMBER 6"/>
    <property type="match status" value="1"/>
</dbReference>
<evidence type="ECO:0000256" key="1">
    <source>
        <dbReference type="SAM" id="MobiDB-lite"/>
    </source>
</evidence>
<feature type="region of interest" description="Disordered" evidence="1">
    <location>
        <begin position="1"/>
        <end position="37"/>
    </location>
</feature>
<feature type="compositionally biased region" description="Basic and acidic residues" evidence="1">
    <location>
        <begin position="170"/>
        <end position="182"/>
    </location>
</feature>